<protein>
    <submittedName>
        <fullName evidence="1">Uncharacterized protein</fullName>
    </submittedName>
</protein>
<accession>A0A3M7SNU6</accession>
<dbReference type="Proteomes" id="UP000276133">
    <property type="component" value="Unassembled WGS sequence"/>
</dbReference>
<dbReference type="AlphaFoldDB" id="A0A3M7SNU6"/>
<reference evidence="1 2" key="1">
    <citation type="journal article" date="2018" name="Sci. Rep.">
        <title>Genomic signatures of local adaptation to the degree of environmental predictability in rotifers.</title>
        <authorList>
            <person name="Franch-Gras L."/>
            <person name="Hahn C."/>
            <person name="Garcia-Roger E.M."/>
            <person name="Carmona M.J."/>
            <person name="Serra M."/>
            <person name="Gomez A."/>
        </authorList>
    </citation>
    <scope>NUCLEOTIDE SEQUENCE [LARGE SCALE GENOMIC DNA]</scope>
    <source>
        <strain evidence="1">HYR1</strain>
    </source>
</reference>
<gene>
    <name evidence="1" type="ORF">BpHYR1_011224</name>
</gene>
<organism evidence="1 2">
    <name type="scientific">Brachionus plicatilis</name>
    <name type="common">Marine rotifer</name>
    <name type="synonym">Brachionus muelleri</name>
    <dbReference type="NCBI Taxonomy" id="10195"/>
    <lineage>
        <taxon>Eukaryota</taxon>
        <taxon>Metazoa</taxon>
        <taxon>Spiralia</taxon>
        <taxon>Gnathifera</taxon>
        <taxon>Rotifera</taxon>
        <taxon>Eurotatoria</taxon>
        <taxon>Monogononta</taxon>
        <taxon>Pseudotrocha</taxon>
        <taxon>Ploima</taxon>
        <taxon>Brachionidae</taxon>
        <taxon>Brachionus</taxon>
    </lineage>
</organism>
<evidence type="ECO:0000313" key="2">
    <source>
        <dbReference type="Proteomes" id="UP000276133"/>
    </source>
</evidence>
<sequence length="170" mass="19888">MSLRDTRLHGHMHKANYLKIINLLNIDSFFNVFLNYFSPRKTINFKSKFGKIALYFSHKDGSNKLDPSKVDNIFEYFRLMNHASSAHQLVFPKDRKYLNDLTFKYNNYLLDSEKNDLDPFLNGFSPMAVNFFFGVLMNLANKLFNLDNRIFVAGYGTELIYIVFPISQVS</sequence>
<name>A0A3M7SNU6_BRAPC</name>
<dbReference type="EMBL" id="REGN01001064">
    <property type="protein sequence ID" value="RNA37290.1"/>
    <property type="molecule type" value="Genomic_DNA"/>
</dbReference>
<proteinExistence type="predicted"/>
<comment type="caution">
    <text evidence="1">The sequence shown here is derived from an EMBL/GenBank/DDBJ whole genome shotgun (WGS) entry which is preliminary data.</text>
</comment>
<evidence type="ECO:0000313" key="1">
    <source>
        <dbReference type="EMBL" id="RNA37290.1"/>
    </source>
</evidence>
<keyword evidence="2" id="KW-1185">Reference proteome</keyword>